<dbReference type="EMBL" id="KQ426411">
    <property type="protein sequence ID" value="KOF68293.1"/>
    <property type="molecule type" value="Genomic_DNA"/>
</dbReference>
<accession>A0A0L8FUJ1</accession>
<proteinExistence type="predicted"/>
<feature type="transmembrane region" description="Helical" evidence="1">
    <location>
        <begin position="55"/>
        <end position="84"/>
    </location>
</feature>
<evidence type="ECO:0000313" key="2">
    <source>
        <dbReference type="EMBL" id="KOF68293.1"/>
    </source>
</evidence>
<evidence type="ECO:0000256" key="1">
    <source>
        <dbReference type="SAM" id="Phobius"/>
    </source>
</evidence>
<reference evidence="2" key="1">
    <citation type="submission" date="2015-07" db="EMBL/GenBank/DDBJ databases">
        <title>MeaNS - Measles Nucleotide Surveillance Program.</title>
        <authorList>
            <person name="Tran T."/>
            <person name="Druce J."/>
        </authorList>
    </citation>
    <scope>NUCLEOTIDE SEQUENCE</scope>
    <source>
        <strain evidence="2">UCB-OBI-ISO-001</strain>
        <tissue evidence="2">Gonad</tissue>
    </source>
</reference>
<organism evidence="2">
    <name type="scientific">Octopus bimaculoides</name>
    <name type="common">California two-spotted octopus</name>
    <dbReference type="NCBI Taxonomy" id="37653"/>
    <lineage>
        <taxon>Eukaryota</taxon>
        <taxon>Metazoa</taxon>
        <taxon>Spiralia</taxon>
        <taxon>Lophotrochozoa</taxon>
        <taxon>Mollusca</taxon>
        <taxon>Cephalopoda</taxon>
        <taxon>Coleoidea</taxon>
        <taxon>Octopodiformes</taxon>
        <taxon>Octopoda</taxon>
        <taxon>Incirrata</taxon>
        <taxon>Octopodidae</taxon>
        <taxon>Octopus</taxon>
    </lineage>
</organism>
<sequence length="94" mass="10581">MLFFSTHRLQMCLFVTKMTFGFFERTVCRFVGFSTSVAFLLVCGIRLLMVLLRTLILVLLDLVDLLGFGTVDSFFSNLCCVFSLDGNSDSMGKI</sequence>
<keyword evidence="1" id="KW-0472">Membrane</keyword>
<keyword evidence="1" id="KW-1133">Transmembrane helix</keyword>
<protein>
    <submittedName>
        <fullName evidence="2">Uncharacterized protein</fullName>
    </submittedName>
</protein>
<dbReference type="AlphaFoldDB" id="A0A0L8FUJ1"/>
<gene>
    <name evidence="2" type="ORF">OCBIM_22007657mg</name>
</gene>
<keyword evidence="1" id="KW-0812">Transmembrane</keyword>
<feature type="transmembrane region" description="Helical" evidence="1">
    <location>
        <begin position="27"/>
        <end position="49"/>
    </location>
</feature>
<name>A0A0L8FUJ1_OCTBM</name>